<feature type="region of interest" description="Disordered" evidence="6">
    <location>
        <begin position="220"/>
        <end position="302"/>
    </location>
</feature>
<dbReference type="STRING" id="1890683.A0A427Y7G5"/>
<dbReference type="InterPro" id="IPR013209">
    <property type="entry name" value="LNS2"/>
</dbReference>
<feature type="compositionally biased region" description="Polar residues" evidence="6">
    <location>
        <begin position="145"/>
        <end position="154"/>
    </location>
</feature>
<feature type="compositionally biased region" description="Basic and acidic residues" evidence="6">
    <location>
        <begin position="126"/>
        <end position="142"/>
    </location>
</feature>
<dbReference type="Pfam" id="PF08235">
    <property type="entry name" value="LNS2"/>
    <property type="match status" value="1"/>
</dbReference>
<dbReference type="InterPro" id="IPR031315">
    <property type="entry name" value="LNS2/PITP"/>
</dbReference>
<feature type="region of interest" description="Disordered" evidence="6">
    <location>
        <begin position="111"/>
        <end position="158"/>
    </location>
</feature>
<evidence type="ECO:0000256" key="1">
    <source>
        <dbReference type="ARBA" id="ARBA00001946"/>
    </source>
</evidence>
<dbReference type="SUPFAM" id="SSF56784">
    <property type="entry name" value="HAD-like"/>
    <property type="match status" value="1"/>
</dbReference>
<dbReference type="InterPro" id="IPR036412">
    <property type="entry name" value="HAD-like_sf"/>
</dbReference>
<evidence type="ECO:0000313" key="8">
    <source>
        <dbReference type="EMBL" id="RSH87004.1"/>
    </source>
</evidence>
<name>A0A427Y7G5_9TREE</name>
<feature type="compositionally biased region" description="Low complexity" evidence="6">
    <location>
        <begin position="947"/>
        <end position="959"/>
    </location>
</feature>
<dbReference type="SMART" id="SM00775">
    <property type="entry name" value="LNS2"/>
    <property type="match status" value="1"/>
</dbReference>
<feature type="region of interest" description="Disordered" evidence="6">
    <location>
        <begin position="934"/>
        <end position="1051"/>
    </location>
</feature>
<gene>
    <name evidence="8" type="ORF">EHS25_003492</name>
</gene>
<dbReference type="GO" id="GO:0019432">
    <property type="term" value="P:triglyceride biosynthetic process"/>
    <property type="evidence" value="ECO:0007669"/>
    <property type="project" value="TreeGrafter"/>
</dbReference>
<feature type="region of interest" description="Disordered" evidence="6">
    <location>
        <begin position="615"/>
        <end position="647"/>
    </location>
</feature>
<feature type="compositionally biased region" description="Basic and acidic residues" evidence="6">
    <location>
        <begin position="227"/>
        <end position="238"/>
    </location>
</feature>
<evidence type="ECO:0000259" key="7">
    <source>
        <dbReference type="SMART" id="SM00775"/>
    </source>
</evidence>
<evidence type="ECO:0000256" key="2">
    <source>
        <dbReference type="ARBA" id="ARBA00005476"/>
    </source>
</evidence>
<evidence type="ECO:0000256" key="5">
    <source>
        <dbReference type="ARBA" id="ARBA00022801"/>
    </source>
</evidence>
<feature type="compositionally biased region" description="Basic and acidic residues" evidence="6">
    <location>
        <begin position="477"/>
        <end position="487"/>
    </location>
</feature>
<sequence>MQYLSKAYNYYSGINPATLSGAIDVIVIRHVDKDGEVTLSSSPFHVRFGKLQVLRAGEKRVTLRLPNNLPSPHVAPFSMKVGETGEAFFVLETEEDVPEELLTSPVVMATEPSGMPPSAPPTDQEFLPHKPDVPGAEHEHVAHPASTSLTQQPFGETEEQVLRTRDHLGDVDFLDLNDSSASAAGVTSAVAADNHAVSPASILNSASSLLPSFLSTNDPPNATAVPIHDENPAKDRGHPMLSQTSRPPNPLAAAPGEPTDMPHRDVKLSDLPSRSGDSTPRENVESVEDRLPKVREGEGEGPEVVYGRDVVLDMAGYHANVGASEEDLLAEHTASESHEAANSRSSVVEAFTQDLVACTLAAPRPSVVPRPSEPILPKASTPLHNGDLSLDVDSLSLDDDEMSTPRRFVRGQSEPPQTPDRPISPTAARHALRPSPRLATTPNGKSFPAAVGMHPSASNVAMDYAWDWGKVPPKEGHLPPTEERVRSESMPPTALDAGLGDVASTGRLKNVEENPYLFVLEMDNGRSHAFELALCGEGMSSDSPNVDALFVDNRATFQRFIEDPQLVDDPRLVVRYSLQSLTQPPVAGGVDGTALPRPTSGYGWTKWLRRGTTPLEPPLRRSSVSSAVEPAQPASPPPPMPEKPSSKHFAKTLRLASDQLKQLHLKPGPNTVQFSVTSSYSGMATCASRIFLWEETDQIVISDIDGTITKSDALGHVFAAIGRDWTHPGIAKLYTDIGNNGYKMLYLTSRAIGQADSTREYLRTINQGDYRMPEGPVIMSPDRLMASLHREVIMRKPELFKMACLRDIQRLFGDHAREAFFAGFGNRITDAMSYRSVGIDASKIYTIDSTGVVKTELLQAAGHKGSYMLLNDLVNEVFPPVRTKFKPEYTDFNYWRPSIANIPLPDLSPPSPALSARSDSSRLSVGMLGKIATLGRRSSKQPILPTSHDSNPSSRPSSPLIGPAMTPDDLSEADGDDLGRRSRESSMPGSFEDRSNHFPDAFFARSDNEHEDPELGHRDLEDETREGDSFDDGMTFDDDLLATGEMQHVPF</sequence>
<feature type="region of interest" description="Disordered" evidence="6">
    <location>
        <begin position="364"/>
        <end position="443"/>
    </location>
</feature>
<dbReference type="InterPro" id="IPR007651">
    <property type="entry name" value="Lipin_N"/>
</dbReference>
<comment type="caution">
    <text evidence="8">The sequence shown here is derived from an EMBL/GenBank/DDBJ whole genome shotgun (WGS) entry which is preliminary data.</text>
</comment>
<keyword evidence="5" id="KW-0378">Hydrolase</keyword>
<dbReference type="FunFam" id="3.40.50.1000:FF:000063">
    <property type="entry name" value="Nuclear elongation and deformation protein"/>
    <property type="match status" value="1"/>
</dbReference>
<dbReference type="EMBL" id="RSCD01000018">
    <property type="protein sequence ID" value="RSH87004.1"/>
    <property type="molecule type" value="Genomic_DNA"/>
</dbReference>
<reference evidence="8 9" key="1">
    <citation type="submission" date="2018-11" db="EMBL/GenBank/DDBJ databases">
        <title>Genome sequence of Saitozyma podzolica DSM 27192.</title>
        <authorList>
            <person name="Aliyu H."/>
            <person name="Gorte O."/>
            <person name="Ochsenreither K."/>
        </authorList>
    </citation>
    <scope>NUCLEOTIDE SEQUENCE [LARGE SCALE GENOMIC DNA]</scope>
    <source>
        <strain evidence="8 9">DSM 27192</strain>
    </source>
</reference>
<comment type="similarity">
    <text evidence="2">Belongs to the lipin family.</text>
</comment>
<comment type="cofactor">
    <cofactor evidence="1">
        <name>Mg(2+)</name>
        <dbReference type="ChEBI" id="CHEBI:18420"/>
    </cofactor>
</comment>
<dbReference type="InterPro" id="IPR031703">
    <property type="entry name" value="Lipin_mid"/>
</dbReference>
<organism evidence="8 9">
    <name type="scientific">Saitozyma podzolica</name>
    <dbReference type="NCBI Taxonomy" id="1890683"/>
    <lineage>
        <taxon>Eukaryota</taxon>
        <taxon>Fungi</taxon>
        <taxon>Dikarya</taxon>
        <taxon>Basidiomycota</taxon>
        <taxon>Agaricomycotina</taxon>
        <taxon>Tremellomycetes</taxon>
        <taxon>Tremellales</taxon>
        <taxon>Trimorphomycetaceae</taxon>
        <taxon>Saitozyma</taxon>
    </lineage>
</organism>
<dbReference type="PANTHER" id="PTHR12181">
    <property type="entry name" value="LIPIN"/>
    <property type="match status" value="1"/>
</dbReference>
<evidence type="ECO:0000256" key="4">
    <source>
        <dbReference type="ARBA" id="ARBA00022553"/>
    </source>
</evidence>
<dbReference type="GO" id="GO:0009062">
    <property type="term" value="P:fatty acid catabolic process"/>
    <property type="evidence" value="ECO:0007669"/>
    <property type="project" value="TreeGrafter"/>
</dbReference>
<evidence type="ECO:0000256" key="6">
    <source>
        <dbReference type="SAM" id="MobiDB-lite"/>
    </source>
</evidence>
<protein>
    <recommendedName>
        <fullName evidence="3">phosphatidate phosphatase</fullName>
        <ecNumber evidence="3">3.1.3.4</ecNumber>
    </recommendedName>
</protein>
<feature type="compositionally biased region" description="Basic and acidic residues" evidence="6">
    <location>
        <begin position="279"/>
        <end position="298"/>
    </location>
</feature>
<proteinExistence type="inferred from homology"/>
<feature type="domain" description="LNS2/PITP" evidence="7">
    <location>
        <begin position="699"/>
        <end position="856"/>
    </location>
</feature>
<feature type="compositionally biased region" description="Acidic residues" evidence="6">
    <location>
        <begin position="1021"/>
        <end position="1040"/>
    </location>
</feature>
<dbReference type="Pfam" id="PF04571">
    <property type="entry name" value="Lipin_N"/>
    <property type="match status" value="1"/>
</dbReference>
<dbReference type="GO" id="GO:0005634">
    <property type="term" value="C:nucleus"/>
    <property type="evidence" value="ECO:0007669"/>
    <property type="project" value="UniProtKB-ARBA"/>
</dbReference>
<keyword evidence="4" id="KW-0597">Phosphoprotein</keyword>
<evidence type="ECO:0000313" key="9">
    <source>
        <dbReference type="Proteomes" id="UP000279259"/>
    </source>
</evidence>
<feature type="compositionally biased region" description="Pro residues" evidence="6">
    <location>
        <begin position="633"/>
        <end position="642"/>
    </location>
</feature>
<evidence type="ECO:0000256" key="3">
    <source>
        <dbReference type="ARBA" id="ARBA00012638"/>
    </source>
</evidence>
<feature type="region of interest" description="Disordered" evidence="6">
    <location>
        <begin position="477"/>
        <end position="500"/>
    </location>
</feature>
<dbReference type="PANTHER" id="PTHR12181:SF12">
    <property type="entry name" value="PHOSPHATIDATE PHOSPHATASE"/>
    <property type="match status" value="1"/>
</dbReference>
<dbReference type="Gene3D" id="3.40.50.1000">
    <property type="entry name" value="HAD superfamily/HAD-like"/>
    <property type="match status" value="1"/>
</dbReference>
<dbReference type="GO" id="GO:0008195">
    <property type="term" value="F:phosphatidate phosphatase activity"/>
    <property type="evidence" value="ECO:0007669"/>
    <property type="project" value="UniProtKB-EC"/>
</dbReference>
<dbReference type="OrthoDB" id="4567at2759"/>
<feature type="compositionally biased region" description="Low complexity" evidence="6">
    <location>
        <begin position="622"/>
        <end position="632"/>
    </location>
</feature>
<dbReference type="EC" id="3.1.3.4" evidence="3"/>
<dbReference type="InterPro" id="IPR026058">
    <property type="entry name" value="LIPIN"/>
</dbReference>
<dbReference type="Pfam" id="PF16876">
    <property type="entry name" value="Lipin_mid"/>
    <property type="match status" value="1"/>
</dbReference>
<dbReference type="AlphaFoldDB" id="A0A427Y7G5"/>
<keyword evidence="9" id="KW-1185">Reference proteome</keyword>
<dbReference type="InterPro" id="IPR023214">
    <property type="entry name" value="HAD_sf"/>
</dbReference>
<accession>A0A427Y7G5</accession>
<dbReference type="Proteomes" id="UP000279259">
    <property type="component" value="Unassembled WGS sequence"/>
</dbReference>